<dbReference type="PANTHER" id="PTHR48111">
    <property type="entry name" value="REGULATOR OF RPOS"/>
    <property type="match status" value="1"/>
</dbReference>
<dbReference type="EMBL" id="JBEPLJ010000019">
    <property type="protein sequence ID" value="MET3588086.1"/>
    <property type="molecule type" value="Genomic_DNA"/>
</dbReference>
<reference evidence="8 9" key="1">
    <citation type="submission" date="2024-06" db="EMBL/GenBank/DDBJ databases">
        <title>Genomic Encyclopedia of Type Strains, Phase IV (KMG-IV): sequencing the most valuable type-strain genomes for metagenomic binning, comparative biology and taxonomic classification.</title>
        <authorList>
            <person name="Goeker M."/>
        </authorList>
    </citation>
    <scope>NUCLEOTIDE SEQUENCE [LARGE SCALE GENOMIC DNA]</scope>
    <source>
        <strain evidence="8 9">DSM 105042</strain>
    </source>
</reference>
<name>A0ABV2HC33_9HYPH</name>
<dbReference type="Gene3D" id="1.10.10.10">
    <property type="entry name" value="Winged helix-like DNA-binding domain superfamily/Winged helix DNA-binding domain"/>
    <property type="match status" value="1"/>
</dbReference>
<dbReference type="SMART" id="SM00862">
    <property type="entry name" value="Trans_reg_C"/>
    <property type="match status" value="1"/>
</dbReference>
<organism evidence="8 9">
    <name type="scientific">Pseudorhizobium tarimense</name>
    <dbReference type="NCBI Taxonomy" id="1079109"/>
    <lineage>
        <taxon>Bacteria</taxon>
        <taxon>Pseudomonadati</taxon>
        <taxon>Pseudomonadota</taxon>
        <taxon>Alphaproteobacteria</taxon>
        <taxon>Hyphomicrobiales</taxon>
        <taxon>Rhizobiaceae</taxon>
        <taxon>Rhizobium/Agrobacterium group</taxon>
        <taxon>Pseudorhizobium</taxon>
    </lineage>
</organism>
<evidence type="ECO:0000313" key="9">
    <source>
        <dbReference type="Proteomes" id="UP001549031"/>
    </source>
</evidence>
<keyword evidence="9" id="KW-1185">Reference proteome</keyword>
<dbReference type="CDD" id="cd00383">
    <property type="entry name" value="trans_reg_C"/>
    <property type="match status" value="1"/>
</dbReference>
<proteinExistence type="predicted"/>
<dbReference type="InterPro" id="IPR001867">
    <property type="entry name" value="OmpR/PhoB-type_DNA-bd"/>
</dbReference>
<gene>
    <name evidence="8" type="ORF">ABID21_004219</name>
</gene>
<evidence type="ECO:0000256" key="1">
    <source>
        <dbReference type="ARBA" id="ARBA00022553"/>
    </source>
</evidence>
<dbReference type="InterPro" id="IPR001789">
    <property type="entry name" value="Sig_transdc_resp-reg_receiver"/>
</dbReference>
<dbReference type="PANTHER" id="PTHR48111:SF40">
    <property type="entry name" value="PHOSPHATE REGULON TRANSCRIPTIONAL REGULATORY PROTEIN PHOB"/>
    <property type="match status" value="1"/>
</dbReference>
<dbReference type="SUPFAM" id="SSF52172">
    <property type="entry name" value="CheY-like"/>
    <property type="match status" value="1"/>
</dbReference>
<dbReference type="PROSITE" id="PS51755">
    <property type="entry name" value="OMPR_PHOB"/>
    <property type="match status" value="1"/>
</dbReference>
<dbReference type="Pfam" id="PF00486">
    <property type="entry name" value="Trans_reg_C"/>
    <property type="match status" value="1"/>
</dbReference>
<keyword evidence="2" id="KW-0902">Two-component regulatory system</keyword>
<evidence type="ECO:0000256" key="3">
    <source>
        <dbReference type="ARBA" id="ARBA00023125"/>
    </source>
</evidence>
<dbReference type="InterPro" id="IPR036388">
    <property type="entry name" value="WH-like_DNA-bd_sf"/>
</dbReference>
<evidence type="ECO:0000256" key="5">
    <source>
        <dbReference type="PROSITE-ProRule" id="PRU01091"/>
    </source>
</evidence>
<dbReference type="InterPro" id="IPR039420">
    <property type="entry name" value="WalR-like"/>
</dbReference>
<evidence type="ECO:0000256" key="4">
    <source>
        <dbReference type="PROSITE-ProRule" id="PRU00169"/>
    </source>
</evidence>
<sequence length="246" mass="26957">MKGLIALCSADTDFFLLFAHILESAGYRITLAKTLDDLNSFESTSDVAGFLLDARGSFPAVEACQIIKNKSALSQGAIIAILAGQTPPQYLDLISAGVDETFVRPFAPGKLLEYLHRQVSHNRELARRPGTLRHSGVVVDLDQRTVTRNGAPIHLAPTEFSLLVHLMTKPGRICSRVELLDAAWPDRRFVEAPTLNVHINRLRKALNRFGEPDLIRTVRYVGYAFGSARSEGATPEAAPAKEKKGP</sequence>
<keyword evidence="3 5" id="KW-0238">DNA-binding</keyword>
<dbReference type="PROSITE" id="PS50110">
    <property type="entry name" value="RESPONSE_REGULATORY"/>
    <property type="match status" value="1"/>
</dbReference>
<evidence type="ECO:0000259" key="6">
    <source>
        <dbReference type="PROSITE" id="PS50110"/>
    </source>
</evidence>
<dbReference type="InterPro" id="IPR016032">
    <property type="entry name" value="Sig_transdc_resp-reg_C-effctor"/>
</dbReference>
<dbReference type="Gene3D" id="3.40.50.2300">
    <property type="match status" value="1"/>
</dbReference>
<dbReference type="RefSeq" id="WP_247245813.1">
    <property type="nucleotide sequence ID" value="NZ_JALJRA010000020.1"/>
</dbReference>
<feature type="modified residue" description="4-aspartylphosphate" evidence="4">
    <location>
        <position position="53"/>
    </location>
</feature>
<keyword evidence="1 4" id="KW-0597">Phosphoprotein</keyword>
<comment type="caution">
    <text evidence="8">The sequence shown here is derived from an EMBL/GenBank/DDBJ whole genome shotgun (WGS) entry which is preliminary data.</text>
</comment>
<accession>A0ABV2HC33</accession>
<feature type="domain" description="Response regulatory" evidence="6">
    <location>
        <begin position="4"/>
        <end position="119"/>
    </location>
</feature>
<dbReference type="Proteomes" id="UP001549031">
    <property type="component" value="Unassembled WGS sequence"/>
</dbReference>
<evidence type="ECO:0000313" key="8">
    <source>
        <dbReference type="EMBL" id="MET3588086.1"/>
    </source>
</evidence>
<feature type="domain" description="OmpR/PhoB-type" evidence="7">
    <location>
        <begin position="129"/>
        <end position="227"/>
    </location>
</feature>
<evidence type="ECO:0000259" key="7">
    <source>
        <dbReference type="PROSITE" id="PS51755"/>
    </source>
</evidence>
<protein>
    <submittedName>
        <fullName evidence="8">Two-component system phosphate regulon response regulator PhoB</fullName>
    </submittedName>
</protein>
<feature type="DNA-binding region" description="OmpR/PhoB-type" evidence="5">
    <location>
        <begin position="129"/>
        <end position="227"/>
    </location>
</feature>
<dbReference type="InterPro" id="IPR011006">
    <property type="entry name" value="CheY-like_superfamily"/>
</dbReference>
<evidence type="ECO:0000256" key="2">
    <source>
        <dbReference type="ARBA" id="ARBA00023012"/>
    </source>
</evidence>
<dbReference type="SUPFAM" id="SSF46894">
    <property type="entry name" value="C-terminal effector domain of the bipartite response regulators"/>
    <property type="match status" value="1"/>
</dbReference>